<dbReference type="Proteomes" id="UP000437017">
    <property type="component" value="Unassembled WGS sequence"/>
</dbReference>
<dbReference type="OrthoDB" id="5978115at2759"/>
<reference evidence="2 3" key="1">
    <citation type="journal article" date="2019" name="PLoS ONE">
        <title>Genomic analyses reveal an absence of contemporary introgressive admixture between fin whales and blue whales, despite known hybrids.</title>
        <authorList>
            <person name="Westbury M.V."/>
            <person name="Petersen B."/>
            <person name="Lorenzen E.D."/>
        </authorList>
    </citation>
    <scope>NUCLEOTIDE SEQUENCE [LARGE SCALE GENOMIC DNA]</scope>
    <source>
        <strain evidence="2">FinWhale-01</strain>
    </source>
</reference>
<evidence type="ECO:0000259" key="1">
    <source>
        <dbReference type="Pfam" id="PF23762"/>
    </source>
</evidence>
<dbReference type="InterPro" id="IPR045140">
    <property type="entry name" value="SHCBP1-like"/>
</dbReference>
<organism evidence="2 3">
    <name type="scientific">Balaenoptera physalus</name>
    <name type="common">Fin whale</name>
    <name type="synonym">Balaena physalus</name>
    <dbReference type="NCBI Taxonomy" id="9770"/>
    <lineage>
        <taxon>Eukaryota</taxon>
        <taxon>Metazoa</taxon>
        <taxon>Chordata</taxon>
        <taxon>Craniata</taxon>
        <taxon>Vertebrata</taxon>
        <taxon>Euteleostomi</taxon>
        <taxon>Mammalia</taxon>
        <taxon>Eutheria</taxon>
        <taxon>Laurasiatheria</taxon>
        <taxon>Artiodactyla</taxon>
        <taxon>Whippomorpha</taxon>
        <taxon>Cetacea</taxon>
        <taxon>Mysticeti</taxon>
        <taxon>Balaenopteridae</taxon>
        <taxon>Balaenoptera</taxon>
    </lineage>
</organism>
<dbReference type="InterPro" id="IPR057508">
    <property type="entry name" value="SHCBP-like_N"/>
</dbReference>
<dbReference type="Pfam" id="PF23762">
    <property type="entry name" value="SHCBP_N"/>
    <property type="match status" value="1"/>
</dbReference>
<dbReference type="InterPro" id="IPR011050">
    <property type="entry name" value="Pectin_lyase_fold/virulence"/>
</dbReference>
<proteinExistence type="predicted"/>
<feature type="non-terminal residue" evidence="2">
    <location>
        <position position="1"/>
    </location>
</feature>
<keyword evidence="3" id="KW-1185">Reference proteome</keyword>
<sequence length="494" mass="55986">WWAGVGGYGAGPRAHRLSCRRGAGAPRESAYQDYILADCKASEVKEFTAEFLEQVLESSEWRAAWHTNVFTCVKELLDLKEHWLQELWVVFDDSGVFDQTALAIVHVRFSYQNIWRSWAEEEEEEYDYFVRGVEPRLRLHYDILEDQENVSMLEGLKLYSEIEQLKRKLKLIENLLLRYVFGYQKNANIQAKRIRPNGQKVTHVVSSTMTTGLLDKLCPEPCKEEIEIQFHSDPLSAVNACYEGNTVVVCPGHYVVHGTFSTADSIDLKGYGLPDDIVIEKGGKGDTFVGCTGVDIKISSIKFVSHDAVEGILIIHHGKTTLENYSVKLQESQDRCEEGILIKDFLDEHYDIPKISVVNNVIHNNEGYGVVLVKPTIFSDLQENAQDETEENKALKVQTSGETDVAERVDLEELIQCATGKMELYVRADLSEQVESNCEILLPPHKKGQMKKKRLSELGITKADDNLMSQEMFVSIVGNQFKWNGKGSFGTFLF</sequence>
<accession>A0A6A1QHH1</accession>
<name>A0A6A1QHH1_BALPH</name>
<comment type="caution">
    <text evidence="2">The sequence shown here is derived from an EMBL/GenBank/DDBJ whole genome shotgun (WGS) entry which is preliminary data.</text>
</comment>
<protein>
    <recommendedName>
        <fullName evidence="1">SHC SH2 domain-containing protein</fullName>
    </recommendedName>
</protein>
<gene>
    <name evidence="2" type="ORF">E2I00_018681</name>
</gene>
<dbReference type="PANTHER" id="PTHR14695:SF8">
    <property type="entry name" value="SHC SH2 DOMAIN-BINDING PROTEIN 1"/>
    <property type="match status" value="1"/>
</dbReference>
<dbReference type="GO" id="GO:0008543">
    <property type="term" value="P:fibroblast growth factor receptor signaling pathway"/>
    <property type="evidence" value="ECO:0007669"/>
    <property type="project" value="TreeGrafter"/>
</dbReference>
<dbReference type="EMBL" id="SGJD01000154">
    <property type="protein sequence ID" value="KAB0406674.1"/>
    <property type="molecule type" value="Genomic_DNA"/>
</dbReference>
<dbReference type="PANTHER" id="PTHR14695">
    <property type="entry name" value="SHC SH2-DOMAIN BINDING PROTEIN 1-RELATED"/>
    <property type="match status" value="1"/>
</dbReference>
<dbReference type="SUPFAM" id="SSF51126">
    <property type="entry name" value="Pectin lyase-like"/>
    <property type="match status" value="1"/>
</dbReference>
<evidence type="ECO:0000313" key="3">
    <source>
        <dbReference type="Proteomes" id="UP000437017"/>
    </source>
</evidence>
<evidence type="ECO:0000313" key="2">
    <source>
        <dbReference type="EMBL" id="KAB0406674.1"/>
    </source>
</evidence>
<dbReference type="AlphaFoldDB" id="A0A6A1QHH1"/>
<feature type="domain" description="SHC SH2" evidence="1">
    <location>
        <begin position="72"/>
        <end position="146"/>
    </location>
</feature>